<keyword evidence="5" id="KW-0597">Phosphoprotein</keyword>
<feature type="compositionally biased region" description="Low complexity" evidence="15">
    <location>
        <begin position="353"/>
        <end position="373"/>
    </location>
</feature>
<evidence type="ECO:0000256" key="13">
    <source>
        <dbReference type="PROSITE-ProRule" id="PRU10141"/>
    </source>
</evidence>
<comment type="similarity">
    <text evidence="2">Belongs to the protein kinase superfamily. CMGC Ser/Thr protein kinase family. CDC2/CDKX subfamily.</text>
</comment>
<keyword evidence="7 12" id="KW-0547">Nucleotide-binding</keyword>
<dbReference type="Gene3D" id="1.10.510.10">
    <property type="entry name" value="Transferase(Phosphotransferase) domain 1"/>
    <property type="match status" value="1"/>
</dbReference>
<feature type="compositionally biased region" description="Low complexity" evidence="15">
    <location>
        <begin position="331"/>
        <end position="340"/>
    </location>
</feature>
<dbReference type="GO" id="GO:0005524">
    <property type="term" value="F:ATP binding"/>
    <property type="evidence" value="ECO:0007669"/>
    <property type="project" value="UniProtKB-UniRule"/>
</dbReference>
<dbReference type="GO" id="GO:0004693">
    <property type="term" value="F:cyclin-dependent protein serine/threonine kinase activity"/>
    <property type="evidence" value="ECO:0007669"/>
    <property type="project" value="TreeGrafter"/>
</dbReference>
<feature type="binding site" evidence="13">
    <location>
        <position position="46"/>
    </location>
    <ligand>
        <name>ATP</name>
        <dbReference type="ChEBI" id="CHEBI:30616"/>
    </ligand>
</feature>
<comment type="caution">
    <text evidence="17">The sequence shown here is derived from an EMBL/GenBank/DDBJ whole genome shotgun (WGS) entry which is preliminary data.</text>
</comment>
<evidence type="ECO:0000259" key="16">
    <source>
        <dbReference type="PROSITE" id="PS50011"/>
    </source>
</evidence>
<evidence type="ECO:0000256" key="14">
    <source>
        <dbReference type="RuleBase" id="RU000304"/>
    </source>
</evidence>
<protein>
    <recommendedName>
        <fullName evidence="3">[RNA-polymerase]-subunit kinase</fullName>
        <ecNumber evidence="3">2.7.11.23</ecNumber>
    </recommendedName>
</protein>
<evidence type="ECO:0000256" key="4">
    <source>
        <dbReference type="ARBA" id="ARBA00022527"/>
    </source>
</evidence>
<dbReference type="EMBL" id="CAJVPS010013221">
    <property type="protein sequence ID" value="CAG8675871.1"/>
    <property type="molecule type" value="Genomic_DNA"/>
</dbReference>
<evidence type="ECO:0000256" key="12">
    <source>
        <dbReference type="PIRSR" id="PIRSR637770-2"/>
    </source>
</evidence>
<dbReference type="Proteomes" id="UP000789508">
    <property type="component" value="Unassembled WGS sequence"/>
</dbReference>
<feature type="compositionally biased region" description="Polar residues" evidence="15">
    <location>
        <begin position="431"/>
        <end position="440"/>
    </location>
</feature>
<evidence type="ECO:0000256" key="2">
    <source>
        <dbReference type="ARBA" id="ARBA00006485"/>
    </source>
</evidence>
<feature type="region of interest" description="Disordered" evidence="15">
    <location>
        <begin position="308"/>
        <end position="440"/>
    </location>
</feature>
<sequence>MFIEPDERDHQIRRKYNKTKKIGEGTYADVFEGTEIATGRKVAIKKIKLGKSQAGGANGIELSAVREIKALRELHHPNVIELLDCYSYRGNLNLVLEYLDSDLEMIIKDKTVIFESGHVKSWMLMTLRGLDHIHRNWIIHRDMKPNNLLVAPDGQLKIADFGLARDYGDGQEKNMSSQVVTLWYRAPELILGAQQYGAAVDIWSVGCIFAELMLRVPLFADESEFVVLDKMFQALGTPSEEDWPGMSLLPKTFKFKKYPKPPHLFQAATKAAIELIDKMLAFDPNKRVTAKEALSHTYFKAKPFPTHPSKLPKYSRPKSDDKHKIPARYYSSSEDSVTSSPAPTAPGGSGVGLPASSSVEPSSSSSSQQLSSVRKNKRKAEDLDSLNEDEEDSEGIRDQYQDQVCQEQRGHDNISKNRKKRPRKRIARILNYSSSPNVSE</sequence>
<dbReference type="InterPro" id="IPR037770">
    <property type="entry name" value="CDK7"/>
</dbReference>
<dbReference type="PROSITE" id="PS50011">
    <property type="entry name" value="PROTEIN_KINASE_DOM"/>
    <property type="match status" value="1"/>
</dbReference>
<accession>A0A9N9HD74</accession>
<dbReference type="GO" id="GO:0005737">
    <property type="term" value="C:cytoplasm"/>
    <property type="evidence" value="ECO:0007669"/>
    <property type="project" value="TreeGrafter"/>
</dbReference>
<dbReference type="PROSITE" id="PS00108">
    <property type="entry name" value="PROTEIN_KINASE_ST"/>
    <property type="match status" value="1"/>
</dbReference>
<dbReference type="InterPro" id="IPR008271">
    <property type="entry name" value="Ser/Thr_kinase_AS"/>
</dbReference>
<dbReference type="PANTHER" id="PTHR24056:SF0">
    <property type="entry name" value="CYCLIN-DEPENDENT KINASE 7"/>
    <property type="match status" value="1"/>
</dbReference>
<dbReference type="CDD" id="cd07841">
    <property type="entry name" value="STKc_CDK7"/>
    <property type="match status" value="1"/>
</dbReference>
<evidence type="ECO:0000256" key="1">
    <source>
        <dbReference type="ARBA" id="ARBA00004123"/>
    </source>
</evidence>
<dbReference type="Gene3D" id="3.30.200.20">
    <property type="entry name" value="Phosphorylase Kinase, domain 1"/>
    <property type="match status" value="1"/>
</dbReference>
<dbReference type="InterPro" id="IPR017441">
    <property type="entry name" value="Protein_kinase_ATP_BS"/>
</dbReference>
<feature type="compositionally biased region" description="Basic residues" evidence="15">
    <location>
        <begin position="416"/>
        <end position="427"/>
    </location>
</feature>
<evidence type="ECO:0000256" key="6">
    <source>
        <dbReference type="ARBA" id="ARBA00022679"/>
    </source>
</evidence>
<evidence type="ECO:0000256" key="11">
    <source>
        <dbReference type="PIRSR" id="PIRSR637770-1"/>
    </source>
</evidence>
<evidence type="ECO:0000256" key="7">
    <source>
        <dbReference type="ARBA" id="ARBA00022741"/>
    </source>
</evidence>
<dbReference type="InterPro" id="IPR000719">
    <property type="entry name" value="Prot_kinase_dom"/>
</dbReference>
<dbReference type="GO" id="GO:0070985">
    <property type="term" value="C:transcription factor TFIIK complex"/>
    <property type="evidence" value="ECO:0007669"/>
    <property type="project" value="InterPro"/>
</dbReference>
<dbReference type="FunFam" id="1.10.510.10:FF:000624">
    <property type="entry name" value="Mitogen-activated protein kinase"/>
    <property type="match status" value="1"/>
</dbReference>
<feature type="binding site" evidence="12">
    <location>
        <begin position="22"/>
        <end position="30"/>
    </location>
    <ligand>
        <name>ATP</name>
        <dbReference type="ChEBI" id="CHEBI:30616"/>
    </ligand>
</feature>
<keyword evidence="9 12" id="KW-0067">ATP-binding</keyword>
<feature type="compositionally biased region" description="Acidic residues" evidence="15">
    <location>
        <begin position="383"/>
        <end position="393"/>
    </location>
</feature>
<keyword evidence="6" id="KW-0808">Transferase</keyword>
<dbReference type="SUPFAM" id="SSF56112">
    <property type="entry name" value="Protein kinase-like (PK-like)"/>
    <property type="match status" value="1"/>
</dbReference>
<evidence type="ECO:0000256" key="3">
    <source>
        <dbReference type="ARBA" id="ARBA00012409"/>
    </source>
</evidence>
<keyword evidence="18" id="KW-1185">Reference proteome</keyword>
<dbReference type="AlphaFoldDB" id="A0A9N9HD74"/>
<keyword evidence="8" id="KW-0418">Kinase</keyword>
<evidence type="ECO:0000256" key="15">
    <source>
        <dbReference type="SAM" id="MobiDB-lite"/>
    </source>
</evidence>
<dbReference type="SMART" id="SM00220">
    <property type="entry name" value="S_TKc"/>
    <property type="match status" value="1"/>
</dbReference>
<evidence type="ECO:0000313" key="18">
    <source>
        <dbReference type="Proteomes" id="UP000789508"/>
    </source>
</evidence>
<feature type="active site" description="Proton acceptor" evidence="11">
    <location>
        <position position="142"/>
    </location>
</feature>
<dbReference type="Pfam" id="PF00069">
    <property type="entry name" value="Pkinase"/>
    <property type="match status" value="1"/>
</dbReference>
<evidence type="ECO:0000256" key="9">
    <source>
        <dbReference type="ARBA" id="ARBA00022840"/>
    </source>
</evidence>
<evidence type="ECO:0000256" key="5">
    <source>
        <dbReference type="ARBA" id="ARBA00022553"/>
    </source>
</evidence>
<name>A0A9N9HD74_9GLOM</name>
<dbReference type="GO" id="GO:0045944">
    <property type="term" value="P:positive regulation of transcription by RNA polymerase II"/>
    <property type="evidence" value="ECO:0007669"/>
    <property type="project" value="TreeGrafter"/>
</dbReference>
<keyword evidence="4 14" id="KW-0723">Serine/threonine-protein kinase</keyword>
<gene>
    <name evidence="17" type="ORF">ALEPTO_LOCUS10734</name>
</gene>
<dbReference type="InterPro" id="IPR050108">
    <property type="entry name" value="CDK"/>
</dbReference>
<organism evidence="17 18">
    <name type="scientific">Ambispora leptoticha</name>
    <dbReference type="NCBI Taxonomy" id="144679"/>
    <lineage>
        <taxon>Eukaryota</taxon>
        <taxon>Fungi</taxon>
        <taxon>Fungi incertae sedis</taxon>
        <taxon>Mucoromycota</taxon>
        <taxon>Glomeromycotina</taxon>
        <taxon>Glomeromycetes</taxon>
        <taxon>Archaeosporales</taxon>
        <taxon>Ambisporaceae</taxon>
        <taxon>Ambispora</taxon>
    </lineage>
</organism>
<dbReference type="PANTHER" id="PTHR24056">
    <property type="entry name" value="CELL DIVISION PROTEIN KINASE"/>
    <property type="match status" value="1"/>
</dbReference>
<proteinExistence type="inferred from homology"/>
<reference evidence="17" key="1">
    <citation type="submission" date="2021-06" db="EMBL/GenBank/DDBJ databases">
        <authorList>
            <person name="Kallberg Y."/>
            <person name="Tangrot J."/>
            <person name="Rosling A."/>
        </authorList>
    </citation>
    <scope>NUCLEOTIDE SEQUENCE</scope>
    <source>
        <strain evidence="17">FL130A</strain>
    </source>
</reference>
<evidence type="ECO:0000313" key="17">
    <source>
        <dbReference type="EMBL" id="CAG8675871.1"/>
    </source>
</evidence>
<keyword evidence="10" id="KW-0539">Nucleus</keyword>
<dbReference type="PROSITE" id="PS00107">
    <property type="entry name" value="PROTEIN_KINASE_ATP"/>
    <property type="match status" value="1"/>
</dbReference>
<dbReference type="OrthoDB" id="1732493at2759"/>
<dbReference type="GO" id="GO:0008353">
    <property type="term" value="F:RNA polymerase II CTD heptapeptide repeat kinase activity"/>
    <property type="evidence" value="ECO:0007669"/>
    <property type="project" value="UniProtKB-EC"/>
</dbReference>
<feature type="binding site" evidence="12">
    <location>
        <position position="45"/>
    </location>
    <ligand>
        <name>ATP</name>
        <dbReference type="ChEBI" id="CHEBI:30616"/>
    </ligand>
</feature>
<comment type="subcellular location">
    <subcellularLocation>
        <location evidence="1">Nucleus</location>
    </subcellularLocation>
</comment>
<evidence type="ECO:0000256" key="8">
    <source>
        <dbReference type="ARBA" id="ARBA00022777"/>
    </source>
</evidence>
<dbReference type="EC" id="2.7.11.23" evidence="3"/>
<feature type="domain" description="Protein kinase" evidence="16">
    <location>
        <begin position="16"/>
        <end position="299"/>
    </location>
</feature>
<evidence type="ECO:0000256" key="10">
    <source>
        <dbReference type="ARBA" id="ARBA00023242"/>
    </source>
</evidence>
<dbReference type="InterPro" id="IPR011009">
    <property type="entry name" value="Kinase-like_dom_sf"/>
</dbReference>